<dbReference type="AlphaFoldDB" id="A0A0B6ZIB0"/>
<gene>
    <name evidence="1" type="primary">ORF63295</name>
</gene>
<reference evidence="1" key="1">
    <citation type="submission" date="2014-12" db="EMBL/GenBank/DDBJ databases">
        <title>Insight into the proteome of Arion vulgaris.</title>
        <authorList>
            <person name="Aradska J."/>
            <person name="Bulat T."/>
            <person name="Smidak R."/>
            <person name="Sarate P."/>
            <person name="Gangsoo J."/>
            <person name="Sialana F."/>
            <person name="Bilban M."/>
            <person name="Lubec G."/>
        </authorList>
    </citation>
    <scope>NUCLEOTIDE SEQUENCE</scope>
    <source>
        <tissue evidence="1">Skin</tissue>
    </source>
</reference>
<accession>A0A0B6ZIB0</accession>
<proteinExistence type="predicted"/>
<organism evidence="1">
    <name type="scientific">Arion vulgaris</name>
    <dbReference type="NCBI Taxonomy" id="1028688"/>
    <lineage>
        <taxon>Eukaryota</taxon>
        <taxon>Metazoa</taxon>
        <taxon>Spiralia</taxon>
        <taxon>Lophotrochozoa</taxon>
        <taxon>Mollusca</taxon>
        <taxon>Gastropoda</taxon>
        <taxon>Heterobranchia</taxon>
        <taxon>Euthyneura</taxon>
        <taxon>Panpulmonata</taxon>
        <taxon>Eupulmonata</taxon>
        <taxon>Stylommatophora</taxon>
        <taxon>Helicina</taxon>
        <taxon>Arionoidea</taxon>
        <taxon>Arionidae</taxon>
        <taxon>Arion</taxon>
    </lineage>
</organism>
<feature type="non-terminal residue" evidence="1">
    <location>
        <position position="1"/>
    </location>
</feature>
<dbReference type="EMBL" id="HACG01020751">
    <property type="protein sequence ID" value="CEK67616.1"/>
    <property type="molecule type" value="Transcribed_RNA"/>
</dbReference>
<protein>
    <submittedName>
        <fullName evidence="1">Uncharacterized protein</fullName>
    </submittedName>
</protein>
<name>A0A0B6ZIB0_9EUPU</name>
<sequence>IRTSLLTRKVNSHSLREINYKYIKYQHLLFKMAASLLDFKLLEQISLFIWAHTGNSDMAEKMCLIKLTSDIWNKLSCQEEIEVLRAVTILNISKYVKDNPRASEEELSSEVGKQILEFANQVEKM</sequence>
<evidence type="ECO:0000313" key="1">
    <source>
        <dbReference type="EMBL" id="CEK67616.1"/>
    </source>
</evidence>